<dbReference type="EMBL" id="AMRG01000010">
    <property type="protein sequence ID" value="EKE82944.1"/>
    <property type="molecule type" value="Genomic_DNA"/>
</dbReference>
<evidence type="ECO:0000256" key="1">
    <source>
        <dbReference type="ARBA" id="ARBA00006484"/>
    </source>
</evidence>
<dbReference type="Proteomes" id="UP000014115">
    <property type="component" value="Unassembled WGS sequence"/>
</dbReference>
<dbReference type="PRINTS" id="PR00080">
    <property type="entry name" value="SDRFAMILY"/>
</dbReference>
<dbReference type="Gene3D" id="3.40.50.720">
    <property type="entry name" value="NAD(P)-binding Rossmann-like Domain"/>
    <property type="match status" value="1"/>
</dbReference>
<dbReference type="PANTHER" id="PTHR43639">
    <property type="entry name" value="OXIDOREDUCTASE, SHORT-CHAIN DEHYDROGENASE/REDUCTASE FAMILY (AFU_ORTHOLOGUE AFUA_5G02870)"/>
    <property type="match status" value="1"/>
</dbReference>
<comment type="caution">
    <text evidence="4">The sequence shown here is derived from an EMBL/GenBank/DDBJ whole genome shotgun (WGS) entry which is preliminary data.</text>
</comment>
<evidence type="ECO:0000256" key="2">
    <source>
        <dbReference type="ARBA" id="ARBA00023002"/>
    </source>
</evidence>
<dbReference type="GO" id="GO:0016491">
    <property type="term" value="F:oxidoreductase activity"/>
    <property type="evidence" value="ECO:0007669"/>
    <property type="project" value="UniProtKB-KW"/>
</dbReference>
<dbReference type="eggNOG" id="COG1028">
    <property type="taxonomic scope" value="Bacteria"/>
</dbReference>
<dbReference type="Pfam" id="PF00106">
    <property type="entry name" value="adh_short"/>
    <property type="match status" value="1"/>
</dbReference>
<dbReference type="InterPro" id="IPR036291">
    <property type="entry name" value="NAD(P)-bd_dom_sf"/>
</dbReference>
<dbReference type="PANTHER" id="PTHR43639:SF1">
    <property type="entry name" value="SHORT-CHAIN DEHYDROGENASE_REDUCTASE FAMILY PROTEIN"/>
    <property type="match status" value="1"/>
</dbReference>
<protein>
    <submittedName>
        <fullName evidence="4">Short chain dehydrogenase/reductase</fullName>
    </submittedName>
</protein>
<accession>K2KK07</accession>
<dbReference type="AlphaFoldDB" id="K2KK07"/>
<organism evidence="4 5">
    <name type="scientific">Idiomarina xiamenensis 10-D-4</name>
    <dbReference type="NCBI Taxonomy" id="740709"/>
    <lineage>
        <taxon>Bacteria</taxon>
        <taxon>Pseudomonadati</taxon>
        <taxon>Pseudomonadota</taxon>
        <taxon>Gammaproteobacteria</taxon>
        <taxon>Alteromonadales</taxon>
        <taxon>Idiomarinaceae</taxon>
        <taxon>Idiomarina</taxon>
    </lineage>
</organism>
<keyword evidence="2" id="KW-0560">Oxidoreductase</keyword>
<dbReference type="PATRIC" id="fig|740709.3.peg.1798"/>
<dbReference type="SUPFAM" id="SSF51735">
    <property type="entry name" value="NAD(P)-binding Rossmann-fold domains"/>
    <property type="match status" value="1"/>
</dbReference>
<evidence type="ECO:0000313" key="5">
    <source>
        <dbReference type="Proteomes" id="UP000014115"/>
    </source>
</evidence>
<dbReference type="STRING" id="740709.A10D4_08894"/>
<evidence type="ECO:0000256" key="3">
    <source>
        <dbReference type="RuleBase" id="RU000363"/>
    </source>
</evidence>
<keyword evidence="5" id="KW-1185">Reference proteome</keyword>
<dbReference type="InterPro" id="IPR002347">
    <property type="entry name" value="SDR_fam"/>
</dbReference>
<proteinExistence type="inferred from homology"/>
<dbReference type="RefSeq" id="WP_008489039.1">
    <property type="nucleotide sequence ID" value="NZ_AMRG01000010.1"/>
</dbReference>
<name>K2KK07_9GAMM</name>
<comment type="similarity">
    <text evidence="1 3">Belongs to the short-chain dehydrogenases/reductases (SDR) family.</text>
</comment>
<evidence type="ECO:0000313" key="4">
    <source>
        <dbReference type="EMBL" id="EKE82944.1"/>
    </source>
</evidence>
<sequence length="235" mass="25787">MSKTALVTGAGRRLGLALAHQLIDQSYQVFAHYNRSRDGIDELTERGAIAIQADFNDSDAVTRLISSLRAHSEQLDLLVNNASCFFNNQRVDDDEHALQALFNVHAMTPYKLIRDCQPLLAAADDGLVINITDIYAARPNTDYIAYCAAKAALASLTAAFAKQLAPAVRVNAIEPGPILFLPEHDDKHQQQVLSETLLQREGGLQPVIDAIFSLRDNQFITGTSIKVDGGRSWMI</sequence>
<dbReference type="OrthoDB" id="9793499at2"/>
<dbReference type="PRINTS" id="PR00081">
    <property type="entry name" value="GDHRDH"/>
</dbReference>
<gene>
    <name evidence="4" type="ORF">A10D4_08894</name>
</gene>
<dbReference type="PROSITE" id="PS00061">
    <property type="entry name" value="ADH_SHORT"/>
    <property type="match status" value="1"/>
</dbReference>
<reference evidence="4 5" key="1">
    <citation type="journal article" date="2012" name="J. Bacteriol.">
        <title>Genome Sequence of Idiomarina xiamenensis Type Strain 10-D-4.</title>
        <authorList>
            <person name="Lai Q."/>
            <person name="Wang L."/>
            <person name="Wang W."/>
            <person name="Shao Z."/>
        </authorList>
    </citation>
    <scope>NUCLEOTIDE SEQUENCE [LARGE SCALE GENOMIC DNA]</scope>
    <source>
        <strain evidence="4 5">10-D-4</strain>
    </source>
</reference>
<dbReference type="InterPro" id="IPR020904">
    <property type="entry name" value="Sc_DH/Rdtase_CS"/>
</dbReference>